<evidence type="ECO:0000313" key="5">
    <source>
        <dbReference type="EMBL" id="MFC6906130.1"/>
    </source>
</evidence>
<evidence type="ECO:0000256" key="1">
    <source>
        <dbReference type="ARBA" id="ARBA00022987"/>
    </source>
</evidence>
<dbReference type="RefSeq" id="WP_340604686.1">
    <property type="nucleotide sequence ID" value="NZ_JBBMXV010000004.1"/>
</dbReference>
<sequence>MSSAKPTRQKSDLADVLELVLDKGIVINADIAVTVGETELLGVEIRAAIASFETAAEYGLAFPSGTDMRRVEQASGREPLEVEEGEEVNLGISASEGGSNADDDEGGSESSSSDPPSERPNPEVPIATDDGEGGSEDEGDGGGEEVTDADDESEGDS</sequence>
<dbReference type="InterPro" id="IPR050530">
    <property type="entry name" value="GvpA"/>
</dbReference>
<feature type="region of interest" description="Disordered" evidence="4">
    <location>
        <begin position="64"/>
        <end position="157"/>
    </location>
</feature>
<keyword evidence="6" id="KW-1185">Reference proteome</keyword>
<dbReference type="Proteomes" id="UP001596312">
    <property type="component" value="Unassembled WGS sequence"/>
</dbReference>
<comment type="caution">
    <text evidence="5">The sequence shown here is derived from an EMBL/GenBank/DDBJ whole genome shotgun (WGS) entry which is preliminary data.</text>
</comment>
<dbReference type="AlphaFoldDB" id="A0ABD5V7K2"/>
<keyword evidence="1" id="KW-0304">Gas vesicle</keyword>
<accession>A0ABD5V7K2</accession>
<evidence type="ECO:0000256" key="2">
    <source>
        <dbReference type="ARBA" id="ARBA00035108"/>
    </source>
</evidence>
<dbReference type="PROSITE" id="PS00234">
    <property type="entry name" value="GAS_VESICLE_A_1"/>
    <property type="match status" value="1"/>
</dbReference>
<name>A0ABD5V7K2_9EURY</name>
<evidence type="ECO:0000256" key="4">
    <source>
        <dbReference type="SAM" id="MobiDB-lite"/>
    </source>
</evidence>
<evidence type="ECO:0000313" key="6">
    <source>
        <dbReference type="Proteomes" id="UP001596312"/>
    </source>
</evidence>
<dbReference type="PROSITE" id="PS00669">
    <property type="entry name" value="GAS_VESICLE_A_2"/>
    <property type="match status" value="1"/>
</dbReference>
<dbReference type="PANTHER" id="PTHR35344">
    <property type="entry name" value="GAS VESICLE STRUCTURAL PROTEIN 2-RELATED"/>
    <property type="match status" value="1"/>
</dbReference>
<dbReference type="Pfam" id="PF00741">
    <property type="entry name" value="Gas_vesicle"/>
    <property type="match status" value="1"/>
</dbReference>
<protein>
    <submittedName>
        <fullName evidence="5">Gas vesicle protein GvpJ</fullName>
    </submittedName>
</protein>
<proteinExistence type="inferred from homology"/>
<dbReference type="NCBIfam" id="NF046090">
    <property type="entry name" value="halo_gas_GvpJ"/>
    <property type="match status" value="1"/>
</dbReference>
<evidence type="ECO:0000256" key="3">
    <source>
        <dbReference type="ARBA" id="ARBA00035646"/>
    </source>
</evidence>
<dbReference type="InterPro" id="IPR018493">
    <property type="entry name" value="GvpA-like_CS"/>
</dbReference>
<dbReference type="EMBL" id="JBHSXQ010000004">
    <property type="protein sequence ID" value="MFC6906130.1"/>
    <property type="molecule type" value="Genomic_DNA"/>
</dbReference>
<dbReference type="GO" id="GO:0031411">
    <property type="term" value="C:gas vesicle"/>
    <property type="evidence" value="ECO:0007669"/>
    <property type="project" value="UniProtKB-SubCell"/>
</dbReference>
<reference evidence="5 6" key="1">
    <citation type="journal article" date="2019" name="Int. J. Syst. Evol. Microbiol.">
        <title>The Global Catalogue of Microorganisms (GCM) 10K type strain sequencing project: providing services to taxonomists for standard genome sequencing and annotation.</title>
        <authorList>
            <consortium name="The Broad Institute Genomics Platform"/>
            <consortium name="The Broad Institute Genome Sequencing Center for Infectious Disease"/>
            <person name="Wu L."/>
            <person name="Ma J."/>
        </authorList>
    </citation>
    <scope>NUCLEOTIDE SEQUENCE [LARGE SCALE GENOMIC DNA]</scope>
    <source>
        <strain evidence="5 6">CGMCC 1.3240</strain>
    </source>
</reference>
<feature type="compositionally biased region" description="Low complexity" evidence="4">
    <location>
        <begin position="88"/>
        <end position="100"/>
    </location>
</feature>
<gene>
    <name evidence="5" type="primary">gvpJ</name>
    <name evidence="5" type="ORF">ACFQGH_13105</name>
</gene>
<dbReference type="PANTHER" id="PTHR35344:SF4">
    <property type="entry name" value="GAS VESICLE PROTEIN A1"/>
    <property type="match status" value="1"/>
</dbReference>
<organism evidence="5 6">
    <name type="scientific">Halalkalicoccus tibetensis</name>
    <dbReference type="NCBI Taxonomy" id="175632"/>
    <lineage>
        <taxon>Archaea</taxon>
        <taxon>Methanobacteriati</taxon>
        <taxon>Methanobacteriota</taxon>
        <taxon>Stenosarchaea group</taxon>
        <taxon>Halobacteria</taxon>
        <taxon>Halobacteriales</taxon>
        <taxon>Halococcaceae</taxon>
        <taxon>Halalkalicoccus</taxon>
    </lineage>
</organism>
<comment type="subcellular location">
    <subcellularLocation>
        <location evidence="2">Gas vesicle</location>
    </subcellularLocation>
</comment>
<feature type="compositionally biased region" description="Acidic residues" evidence="4">
    <location>
        <begin position="129"/>
        <end position="157"/>
    </location>
</feature>
<comment type="similarity">
    <text evidence="3">Belongs to the gas vesicle GvpA family.</text>
</comment>
<dbReference type="InterPro" id="IPR000638">
    <property type="entry name" value="Gas-vesicle_GvpA-like"/>
</dbReference>